<dbReference type="RefSeq" id="WP_076629728.1">
    <property type="nucleotide sequence ID" value="NZ_CP019312.1"/>
</dbReference>
<keyword evidence="2" id="KW-1185">Reference proteome</keyword>
<proteinExistence type="predicted"/>
<dbReference type="SUPFAM" id="SSF158791">
    <property type="entry name" value="MgtE N-terminal domain-like"/>
    <property type="match status" value="1"/>
</dbReference>
<dbReference type="KEGG" id="tom:BWR18_17605"/>
<name>A0A1P8MZ06_9RHOB</name>
<dbReference type="Proteomes" id="UP000186336">
    <property type="component" value="Chromosome"/>
</dbReference>
<dbReference type="AlphaFoldDB" id="A0A1P8MZ06"/>
<reference evidence="1 2" key="1">
    <citation type="submission" date="2017-01" db="EMBL/GenBank/DDBJ databases">
        <title>Complete genome of Tateyamaria omphalii DOK1-4 isolated from seawater in Dokdo.</title>
        <authorList>
            <person name="Kim J.H."/>
            <person name="Chi W.-J."/>
        </authorList>
    </citation>
    <scope>NUCLEOTIDE SEQUENCE [LARGE SCALE GENOMIC DNA]</scope>
    <source>
        <strain evidence="1 2">DOK1-4</strain>
    </source>
</reference>
<organism evidence="1 2">
    <name type="scientific">Tateyamaria omphalii</name>
    <dbReference type="NCBI Taxonomy" id="299262"/>
    <lineage>
        <taxon>Bacteria</taxon>
        <taxon>Pseudomonadati</taxon>
        <taxon>Pseudomonadota</taxon>
        <taxon>Alphaproteobacteria</taxon>
        <taxon>Rhodobacterales</taxon>
        <taxon>Roseobacteraceae</taxon>
        <taxon>Tateyamaria</taxon>
    </lineage>
</organism>
<dbReference type="OrthoDB" id="9791432at2"/>
<protein>
    <recommendedName>
        <fullName evidence="3">Magnesium transporter MgtE intracellular domain-containing protein</fullName>
    </recommendedName>
</protein>
<sequence>MKRRRSGGVANRGSIAFLVALLIASAAVRIGTSANSALAEVDLANGFALPLSVQPPQAKPKELESGDIKPLLDAIRAREEQVTKRESALAARSKALDVAQTEVERRLAALQTAEERLRGTLAIAQTAAEDDLSRLTTVYENMKPKDASALFEAMEPGFAAGFLGRMDPTVAAKILAGLDPQVAYSISAIVAGRNAKAPKN</sequence>
<dbReference type="STRING" id="299262.BWR18_17605"/>
<accession>A0A1P8MZ06</accession>
<evidence type="ECO:0008006" key="3">
    <source>
        <dbReference type="Google" id="ProtNLM"/>
    </source>
</evidence>
<gene>
    <name evidence="1" type="ORF">BWR18_17605</name>
</gene>
<evidence type="ECO:0000313" key="1">
    <source>
        <dbReference type="EMBL" id="APX13294.1"/>
    </source>
</evidence>
<dbReference type="EMBL" id="CP019312">
    <property type="protein sequence ID" value="APX13294.1"/>
    <property type="molecule type" value="Genomic_DNA"/>
</dbReference>
<evidence type="ECO:0000313" key="2">
    <source>
        <dbReference type="Proteomes" id="UP000186336"/>
    </source>
</evidence>